<keyword evidence="1 3" id="KW-0238">DNA-binding</keyword>
<feature type="compositionally biased region" description="Low complexity" evidence="4">
    <location>
        <begin position="1605"/>
        <end position="1621"/>
    </location>
</feature>
<feature type="region of interest" description="Disordered" evidence="4">
    <location>
        <begin position="339"/>
        <end position="424"/>
    </location>
</feature>
<feature type="chain" id="PRO_5018264792" description="Fork-head domain-containing protein" evidence="5">
    <location>
        <begin position="32"/>
        <end position="1923"/>
    </location>
</feature>
<feature type="region of interest" description="Disordered" evidence="4">
    <location>
        <begin position="253"/>
        <end position="276"/>
    </location>
</feature>
<feature type="compositionally biased region" description="Polar residues" evidence="4">
    <location>
        <begin position="1402"/>
        <end position="1414"/>
    </location>
</feature>
<feature type="domain" description="Fork-head" evidence="6">
    <location>
        <begin position="876"/>
        <end position="964"/>
    </location>
</feature>
<feature type="compositionally biased region" description="Basic and acidic residues" evidence="4">
    <location>
        <begin position="626"/>
        <end position="652"/>
    </location>
</feature>
<keyword evidence="2 3" id="KW-0539">Nucleus</keyword>
<protein>
    <recommendedName>
        <fullName evidence="6">Fork-head domain-containing protein</fullName>
    </recommendedName>
</protein>
<feature type="region of interest" description="Disordered" evidence="4">
    <location>
        <begin position="819"/>
        <end position="872"/>
    </location>
</feature>
<dbReference type="EMBL" id="QWIR01000035">
    <property type="protein sequence ID" value="RMY91928.1"/>
    <property type="molecule type" value="Genomic_DNA"/>
</dbReference>
<dbReference type="GO" id="GO:0003700">
    <property type="term" value="F:DNA-binding transcription factor activity"/>
    <property type="evidence" value="ECO:0007669"/>
    <property type="project" value="InterPro"/>
</dbReference>
<dbReference type="SUPFAM" id="SSF46785">
    <property type="entry name" value="Winged helix' DNA-binding domain"/>
    <property type="match status" value="1"/>
</dbReference>
<feature type="compositionally biased region" description="Polar residues" evidence="4">
    <location>
        <begin position="1308"/>
        <end position="1327"/>
    </location>
</feature>
<dbReference type="CDD" id="cd00059">
    <property type="entry name" value="FH_FOX"/>
    <property type="match status" value="1"/>
</dbReference>
<feature type="compositionally biased region" description="Low complexity" evidence="4">
    <location>
        <begin position="1687"/>
        <end position="1708"/>
    </location>
</feature>
<dbReference type="Pfam" id="PF00250">
    <property type="entry name" value="Forkhead"/>
    <property type="match status" value="1"/>
</dbReference>
<feature type="compositionally biased region" description="Low complexity" evidence="4">
    <location>
        <begin position="1228"/>
        <end position="1272"/>
    </location>
</feature>
<feature type="compositionally biased region" description="Low complexity" evidence="4">
    <location>
        <begin position="1061"/>
        <end position="1070"/>
    </location>
</feature>
<feature type="compositionally biased region" description="Low complexity" evidence="4">
    <location>
        <begin position="1652"/>
        <end position="1664"/>
    </location>
</feature>
<dbReference type="SMART" id="SM00339">
    <property type="entry name" value="FH"/>
    <property type="match status" value="1"/>
</dbReference>
<evidence type="ECO:0000256" key="1">
    <source>
        <dbReference type="ARBA" id="ARBA00023125"/>
    </source>
</evidence>
<feature type="compositionally biased region" description="Basic and acidic residues" evidence="4">
    <location>
        <begin position="693"/>
        <end position="704"/>
    </location>
</feature>
<feature type="compositionally biased region" description="Low complexity" evidence="4">
    <location>
        <begin position="1333"/>
        <end position="1347"/>
    </location>
</feature>
<reference evidence="7 8" key="1">
    <citation type="journal article" date="2018" name="BMC Genomics">
        <title>Genomic evidence for intraspecific hybridization in a clonal and extremely halotolerant yeast.</title>
        <authorList>
            <person name="Gostincar C."/>
            <person name="Stajich J.E."/>
            <person name="Zupancic J."/>
            <person name="Zalar P."/>
            <person name="Gunde-Cimerman N."/>
        </authorList>
    </citation>
    <scope>NUCLEOTIDE SEQUENCE [LARGE SCALE GENOMIC DNA]</scope>
    <source>
        <strain evidence="7 8">EXF-2788</strain>
    </source>
</reference>
<feature type="compositionally biased region" description="Low complexity" evidence="4">
    <location>
        <begin position="1078"/>
        <end position="1091"/>
    </location>
</feature>
<feature type="compositionally biased region" description="Polar residues" evidence="4">
    <location>
        <begin position="209"/>
        <end position="219"/>
    </location>
</feature>
<feature type="compositionally biased region" description="Low complexity" evidence="4">
    <location>
        <begin position="1179"/>
        <end position="1216"/>
    </location>
</feature>
<feature type="compositionally biased region" description="Low complexity" evidence="4">
    <location>
        <begin position="1517"/>
        <end position="1584"/>
    </location>
</feature>
<feature type="region of interest" description="Disordered" evidence="4">
    <location>
        <begin position="993"/>
        <end position="1091"/>
    </location>
</feature>
<gene>
    <name evidence="7" type="ORF">D0861_02820</name>
</gene>
<feature type="region of interest" description="Disordered" evidence="4">
    <location>
        <begin position="84"/>
        <end position="150"/>
    </location>
</feature>
<comment type="caution">
    <text evidence="7">The sequence shown here is derived from an EMBL/GenBank/DDBJ whole genome shotgun (WGS) entry which is preliminary data.</text>
</comment>
<feature type="compositionally biased region" description="Basic and acidic residues" evidence="4">
    <location>
        <begin position="603"/>
        <end position="617"/>
    </location>
</feature>
<evidence type="ECO:0000256" key="2">
    <source>
        <dbReference type="ARBA" id="ARBA00023242"/>
    </source>
</evidence>
<organism evidence="7 8">
    <name type="scientific">Hortaea werneckii</name>
    <name type="common">Black yeast</name>
    <name type="synonym">Cladosporium werneckii</name>
    <dbReference type="NCBI Taxonomy" id="91943"/>
    <lineage>
        <taxon>Eukaryota</taxon>
        <taxon>Fungi</taxon>
        <taxon>Dikarya</taxon>
        <taxon>Ascomycota</taxon>
        <taxon>Pezizomycotina</taxon>
        <taxon>Dothideomycetes</taxon>
        <taxon>Dothideomycetidae</taxon>
        <taxon>Mycosphaerellales</taxon>
        <taxon>Teratosphaeriaceae</taxon>
        <taxon>Hortaea</taxon>
    </lineage>
</organism>
<dbReference type="GO" id="GO:0043565">
    <property type="term" value="F:sequence-specific DNA binding"/>
    <property type="evidence" value="ECO:0007669"/>
    <property type="project" value="InterPro"/>
</dbReference>
<feature type="DNA-binding region" description="Fork-head" evidence="3">
    <location>
        <begin position="876"/>
        <end position="964"/>
    </location>
</feature>
<accession>A0A3M7FSX1</accession>
<feature type="compositionally biased region" description="Low complexity" evidence="4">
    <location>
        <begin position="1444"/>
        <end position="1499"/>
    </location>
</feature>
<dbReference type="PROSITE" id="PS00658">
    <property type="entry name" value="FORK_HEAD_2"/>
    <property type="match status" value="1"/>
</dbReference>
<feature type="compositionally biased region" description="Polar residues" evidence="4">
    <location>
        <begin position="1500"/>
        <end position="1516"/>
    </location>
</feature>
<sequence length="1923" mass="203933">MPLSYSPVPVLFSSALLGSLFCSTLRCSARAALHFNHLPKCEIRPDQTRPSIFRSPSIHSEVGPGPARLCPPQNRIRSRFRFSLTTRQSQASQSSNEASPPTRPQEMESSGAGALAAQAAPLPTDSSHHTPDPLLRLTAGSPGADAEVDWTSGDMMRDASATNDGDENPFLDLDTVQPQGPSLETPVHTAQINHFEPSNLRESTEDQQQKLQLSPTSTDAAKAADILANTTNGFPVSDSNEGWVQMQDQDATNFPQWDAPLDPSADTAPGDLSDDAQWLQGDSMEEAEPPPKSIAAYARLTFPDGDYFISTFEVMLGRDMDFWRRYARELKRARRAQHDLDEYRLEPSQPSQPDEGGEQDPSSKSSHSLEGRPAKGLPSNFSEQGGAVSFAPNSDDEGENRRSRRKKRRILNSKSSSATSVAPASLHPSLMGSFVSPNPFSAEAGAITDQPSQAFVPVHPQRAEDIKKISKEHLLFRYNFLEETWEVLVMGPSAMINDSYHRRDEVVKLSRHDHIVIAETLAVDFKLPDAMRTSPGPSRGTFTSDGEEDFGDLQTSPLGTSPIRRLSKAMVDADSDDDEALPLAKMHKKPKPKLKLSLKKKKPDQEKITEDTKEQQKAGKTIAKPKKQEKEKKDKEVAPEKLETTEKTDKSPETATKAGDSADAPNEPPQETPVIPVTEPLQLPAEMPIIGDDTLKPEEQELHKLQSLSQMSPPAQPPVIEPGSIFEGVAPEELPQKRKGPGRPPKNGLISKRDQALVKRKQKEYEKRGQLAPGLDELVAMVRAETKAKEAAAKAAARGEAPPEIPIMQSIEADALPMPLQPSAEGAPTLEGMLPKTSATPMDPTRRASSPKPKRLVKSPSPMKPEHEYTEEEMKKPTITYVHILDEVLRDHPIGKADLQELYDRICKRYPYFKYKTGTSGWQSSVRHNLLQHERFKEDGRSGKGRLWAINWDYPLEKEKKRRVTPPPRPAYPPMQNGQYAPMPYGAPYAGAPYGQPTVNGQPAPPPNFSGPPQPGGPNAYYSPYAPGQYPAPNQSQQPMQPGQQAPGATVAQSQTPRPPQQVGQSGTPSSQPPPPQQQQQQRQSSAQPAPQFQGIVDEIMAYRSSYLAAFQPDTEAFKHRDELFKKCTNYMSNIFHGTGEDAAKGLSDEEKPVYDHLQAIFNKYQHLKGPPGSGGSQKGTPTPGPEAAKAVAPAAGVQSGPAQHQPWAGQGQAPQQQPPSAAPQAPPANANMAPQQSYGQQVSQPPSAPPQQYQSGPVPAAVPNQQPQSASGQSTPSVQPQNYQQPAPGQVQQPSTVQAPNQPPSAQPTTSQGAQASHTPTHSMQNAPPRPQSAQQSSSTATASPAYGQPQQSTLPQSAGAFPQSSPAQPSQGPAQVQRPPQQHPQGQPQPQQAVFGNPASHPQQAAGTQPQVSAAGPPVRQQQQPAQPQPQSQNVARPVQPPNQGQQSGQAAGQTSAPSGPVAGQTTQPASSTTPVQSSVPSQIPQAPASRPPSQAQNVQPPATSGVNVTGTTNASARPQSQSAPSQAAGQAPAAAPSAGQQGQSPSGQTTSGQPAGSQSGQQTQPAPNQPVQGQPVQGQPASTQPAQGQAAPNRPAQGQRTPSQPAQTQPAQGQAALARPVQGPSAPTQPAVTQPSQGQAAPNQPVQGQAAPSQSRQGPSAPAQPAPAQPAPAQPAPAQPGPAQPAQGQIAPGQPGQGQAAPNQPVRGQAASNQPAQTQPAPNRPAQGPAAASQPAQGQSAPSQPAPQAVQQPMATQAQQQGTTTPPVQNSTPTPSQSHTVVGQSHSSSVTPASQQQGTSAQHPPQATGAPIQSAQQNRSTGGGAVPAQPSAPATQSRPDEPSTEQAATPQVTTPAEKEPNKPIPDSAAAQNPTASFPEQPSETVPAPSAQQIPADNAEQGTKRPAEDEGDAEAKRVRTE</sequence>
<dbReference type="Proteomes" id="UP000268823">
    <property type="component" value="Unassembled WGS sequence"/>
</dbReference>
<dbReference type="PANTHER" id="PTHR21712:SF29">
    <property type="entry name" value="PRE-RRNA-PROCESSING PROTEIN FHL1"/>
    <property type="match status" value="1"/>
</dbReference>
<dbReference type="PANTHER" id="PTHR21712">
    <property type="entry name" value="PRE-RRNA-PROCESSING PROTEIN FHL1"/>
    <property type="match status" value="1"/>
</dbReference>
<dbReference type="PROSITE" id="PS50039">
    <property type="entry name" value="FORK_HEAD_3"/>
    <property type="match status" value="1"/>
</dbReference>
<feature type="compositionally biased region" description="Low complexity" evidence="4">
    <location>
        <begin position="1419"/>
        <end position="1435"/>
    </location>
</feature>
<evidence type="ECO:0000313" key="7">
    <source>
        <dbReference type="EMBL" id="RMY91928.1"/>
    </source>
</evidence>
<dbReference type="InterPro" id="IPR001766">
    <property type="entry name" value="Fork_head_dom"/>
</dbReference>
<feature type="compositionally biased region" description="Low complexity" evidence="4">
    <location>
        <begin position="1033"/>
        <end position="1047"/>
    </location>
</feature>
<name>A0A3M7FSX1_HORWE</name>
<feature type="compositionally biased region" description="Polar residues" evidence="4">
    <location>
        <begin position="1847"/>
        <end position="1857"/>
    </location>
</feature>
<feature type="compositionally biased region" description="Basic residues" evidence="4">
    <location>
        <begin position="585"/>
        <end position="602"/>
    </location>
</feature>
<dbReference type="GO" id="GO:0060962">
    <property type="term" value="P:regulation of ribosomal protein gene transcription by RNA polymerase II"/>
    <property type="evidence" value="ECO:0007669"/>
    <property type="project" value="InterPro"/>
</dbReference>
<feature type="region of interest" description="Disordered" evidence="4">
    <location>
        <begin position="960"/>
        <end position="979"/>
    </location>
</feature>
<feature type="compositionally biased region" description="Pro residues" evidence="4">
    <location>
        <begin position="1217"/>
        <end position="1227"/>
    </location>
</feature>
<feature type="region of interest" description="Disordered" evidence="4">
    <location>
        <begin position="529"/>
        <end position="562"/>
    </location>
</feature>
<feature type="compositionally biased region" description="Polar residues" evidence="4">
    <location>
        <begin position="1872"/>
        <end position="1897"/>
    </location>
</feature>
<feature type="compositionally biased region" description="Low complexity" evidence="4">
    <location>
        <begin position="1357"/>
        <end position="1394"/>
    </location>
</feature>
<evidence type="ECO:0000256" key="4">
    <source>
        <dbReference type="SAM" id="MobiDB-lite"/>
    </source>
</evidence>
<feature type="compositionally biased region" description="Low complexity" evidence="4">
    <location>
        <begin position="1728"/>
        <end position="1772"/>
    </location>
</feature>
<feature type="compositionally biased region" description="Pro residues" evidence="4">
    <location>
        <begin position="1003"/>
        <end position="1016"/>
    </location>
</feature>
<dbReference type="InterPro" id="IPR036388">
    <property type="entry name" value="WH-like_DNA-bd_sf"/>
</dbReference>
<comment type="subcellular location">
    <subcellularLocation>
        <location evidence="3">Nucleus</location>
    </subcellularLocation>
</comment>
<feature type="signal peptide" evidence="5">
    <location>
        <begin position="1"/>
        <end position="31"/>
    </location>
</feature>
<feature type="region of interest" description="Disordered" evidence="4">
    <location>
        <begin position="580"/>
        <end position="754"/>
    </location>
</feature>
<dbReference type="GO" id="GO:0005634">
    <property type="term" value="C:nucleus"/>
    <property type="evidence" value="ECO:0007669"/>
    <property type="project" value="UniProtKB-SubCell"/>
</dbReference>
<feature type="compositionally biased region" description="Polar residues" evidence="4">
    <location>
        <begin position="1273"/>
        <end position="1301"/>
    </location>
</feature>
<feature type="compositionally biased region" description="Pro residues" evidence="4">
    <location>
        <begin position="1665"/>
        <end position="1686"/>
    </location>
</feature>
<feature type="compositionally biased region" description="Polar residues" evidence="4">
    <location>
        <begin position="1773"/>
        <end position="1823"/>
    </location>
</feature>
<feature type="compositionally biased region" description="Basic and acidic residues" evidence="4">
    <location>
        <begin position="1904"/>
        <end position="1923"/>
    </location>
</feature>
<feature type="compositionally biased region" description="Polar residues" evidence="4">
    <location>
        <begin position="1628"/>
        <end position="1650"/>
    </location>
</feature>
<evidence type="ECO:0000256" key="5">
    <source>
        <dbReference type="SAM" id="SignalP"/>
    </source>
</evidence>
<dbReference type="OrthoDB" id="5402974at2759"/>
<evidence type="ECO:0000256" key="3">
    <source>
        <dbReference type="PROSITE-ProRule" id="PRU00089"/>
    </source>
</evidence>
<feature type="region of interest" description="Disordered" evidence="4">
    <location>
        <begin position="1166"/>
        <end position="1923"/>
    </location>
</feature>
<evidence type="ECO:0000313" key="8">
    <source>
        <dbReference type="Proteomes" id="UP000268823"/>
    </source>
</evidence>
<feature type="compositionally biased region" description="Basic residues" evidence="4">
    <location>
        <begin position="402"/>
        <end position="411"/>
    </location>
</feature>
<dbReference type="InterPro" id="IPR045178">
    <property type="entry name" value="Fhl1/FHA1"/>
</dbReference>
<dbReference type="InterPro" id="IPR036390">
    <property type="entry name" value="WH_DNA-bd_sf"/>
</dbReference>
<feature type="compositionally biased region" description="Low complexity" evidence="4">
    <location>
        <begin position="109"/>
        <end position="123"/>
    </location>
</feature>
<evidence type="ECO:0000259" key="6">
    <source>
        <dbReference type="PROSITE" id="PS50039"/>
    </source>
</evidence>
<feature type="compositionally biased region" description="Polar residues" evidence="4">
    <location>
        <begin position="1713"/>
        <end position="1724"/>
    </location>
</feature>
<keyword evidence="5" id="KW-0732">Signal</keyword>
<dbReference type="Gene3D" id="1.10.10.10">
    <property type="entry name" value="Winged helix-like DNA-binding domain superfamily/Winged helix DNA-binding domain"/>
    <property type="match status" value="1"/>
</dbReference>
<proteinExistence type="predicted"/>
<dbReference type="InterPro" id="IPR030456">
    <property type="entry name" value="TF_fork_head_CS_2"/>
</dbReference>
<feature type="region of interest" description="Disordered" evidence="4">
    <location>
        <begin position="198"/>
        <end position="219"/>
    </location>
</feature>